<dbReference type="PROSITE" id="PS50002">
    <property type="entry name" value="SH3"/>
    <property type="match status" value="1"/>
</dbReference>
<dbReference type="SMART" id="SM00326">
    <property type="entry name" value="SH3"/>
    <property type="match status" value="1"/>
</dbReference>
<evidence type="ECO:0000313" key="14">
    <source>
        <dbReference type="WBParaSite" id="nRc.2.0.1.t00267-RA"/>
    </source>
</evidence>
<comment type="similarity">
    <text evidence="3">Belongs to the MAGUK family.</text>
</comment>
<feature type="domain" description="SH3" evidence="9">
    <location>
        <begin position="501"/>
        <end position="571"/>
    </location>
</feature>
<dbReference type="SUPFAM" id="SSF101288">
    <property type="entry name" value="L27 domain"/>
    <property type="match status" value="1"/>
</dbReference>
<dbReference type="WBParaSite" id="nRc.2.0.1.t00267-RA">
    <property type="protein sequence ID" value="nRc.2.0.1.t00267-RA"/>
    <property type="gene ID" value="nRc.2.0.1.g00267"/>
</dbReference>
<dbReference type="Gene3D" id="2.30.30.40">
    <property type="entry name" value="SH3 Domains"/>
    <property type="match status" value="1"/>
</dbReference>
<dbReference type="PANTHER" id="PTHR23119:SF51">
    <property type="entry name" value="DISKS LARGE 1 TUMOR SUPPRESSOR PROTEIN"/>
    <property type="match status" value="1"/>
</dbReference>
<keyword evidence="6" id="KW-0677">Repeat</keyword>
<evidence type="ECO:0000259" key="11">
    <source>
        <dbReference type="PROSITE" id="PS50106"/>
    </source>
</evidence>
<evidence type="ECO:0000313" key="13">
    <source>
        <dbReference type="Proteomes" id="UP000887565"/>
    </source>
</evidence>
<dbReference type="FunFam" id="2.30.42.10:FF:000001">
    <property type="entry name" value="Disks large homolog 1 isoform 2"/>
    <property type="match status" value="1"/>
</dbReference>
<dbReference type="GO" id="GO:0045197">
    <property type="term" value="P:establishment or maintenance of epithelial cell apical/basal polarity"/>
    <property type="evidence" value="ECO:0007669"/>
    <property type="project" value="TreeGrafter"/>
</dbReference>
<dbReference type="InterPro" id="IPR008144">
    <property type="entry name" value="Guanylate_kin-like_dom"/>
</dbReference>
<dbReference type="InterPro" id="IPR004172">
    <property type="entry name" value="L27_dom"/>
</dbReference>
<comment type="subcellular location">
    <subcellularLocation>
        <location evidence="2">Cell membrane</location>
    </subcellularLocation>
    <subcellularLocation>
        <location evidence="1">Membrane</location>
        <topology evidence="1">Peripheral membrane protein</topology>
    </subcellularLocation>
</comment>
<proteinExistence type="inferred from homology"/>
<dbReference type="GO" id="GO:0016323">
    <property type="term" value="C:basolateral plasma membrane"/>
    <property type="evidence" value="ECO:0007669"/>
    <property type="project" value="TreeGrafter"/>
</dbReference>
<dbReference type="CDD" id="cd06723">
    <property type="entry name" value="PDZ1_Dlg1-2-4-like"/>
    <property type="match status" value="1"/>
</dbReference>
<dbReference type="Pfam" id="PF09058">
    <property type="entry name" value="L27_1"/>
    <property type="match status" value="1"/>
</dbReference>
<dbReference type="GO" id="GO:0043005">
    <property type="term" value="C:neuron projection"/>
    <property type="evidence" value="ECO:0007669"/>
    <property type="project" value="TreeGrafter"/>
</dbReference>
<dbReference type="Proteomes" id="UP000887565">
    <property type="component" value="Unplaced"/>
</dbReference>
<dbReference type="FunFam" id="3.30.63.10:FF:000001">
    <property type="entry name" value="Disks large homolog 1 isoform 2"/>
    <property type="match status" value="1"/>
</dbReference>
<dbReference type="GO" id="GO:0007268">
    <property type="term" value="P:chemical synaptic transmission"/>
    <property type="evidence" value="ECO:0007669"/>
    <property type="project" value="TreeGrafter"/>
</dbReference>
<dbReference type="PROSITE" id="PS50106">
    <property type="entry name" value="PDZ"/>
    <property type="match status" value="3"/>
</dbReference>
<name>A0A915HF84_ROMCU</name>
<feature type="domain" description="PDZ" evidence="11">
    <location>
        <begin position="230"/>
        <end position="317"/>
    </location>
</feature>
<dbReference type="SUPFAM" id="SSF52540">
    <property type="entry name" value="P-loop containing nucleoside triphosphate hydrolases"/>
    <property type="match status" value="1"/>
</dbReference>
<dbReference type="GO" id="GO:0098839">
    <property type="term" value="C:postsynaptic density membrane"/>
    <property type="evidence" value="ECO:0007669"/>
    <property type="project" value="TreeGrafter"/>
</dbReference>
<evidence type="ECO:0000256" key="1">
    <source>
        <dbReference type="ARBA" id="ARBA00004170"/>
    </source>
</evidence>
<dbReference type="Gene3D" id="3.40.50.300">
    <property type="entry name" value="P-loop containing nucleotide triphosphate hydrolases"/>
    <property type="match status" value="1"/>
</dbReference>
<dbReference type="AlphaFoldDB" id="A0A915HF84"/>
<reference evidence="14" key="1">
    <citation type="submission" date="2022-11" db="UniProtKB">
        <authorList>
            <consortium name="WormBaseParasite"/>
        </authorList>
    </citation>
    <scope>IDENTIFICATION</scope>
</reference>
<dbReference type="InterPro" id="IPR027417">
    <property type="entry name" value="P-loop_NTPase"/>
</dbReference>
<evidence type="ECO:0000256" key="5">
    <source>
        <dbReference type="ARBA" id="ARBA00022475"/>
    </source>
</evidence>
<dbReference type="SMART" id="SM00569">
    <property type="entry name" value="L27"/>
    <property type="match status" value="1"/>
</dbReference>
<dbReference type="Pfam" id="PF00625">
    <property type="entry name" value="Guanylate_kin"/>
    <property type="match status" value="1"/>
</dbReference>
<dbReference type="SUPFAM" id="SSF50044">
    <property type="entry name" value="SH3-domain"/>
    <property type="match status" value="1"/>
</dbReference>
<evidence type="ECO:0000259" key="9">
    <source>
        <dbReference type="PROSITE" id="PS50002"/>
    </source>
</evidence>
<dbReference type="InterPro" id="IPR036034">
    <property type="entry name" value="PDZ_sf"/>
</dbReference>
<dbReference type="SMART" id="SM00228">
    <property type="entry name" value="PDZ"/>
    <property type="match status" value="3"/>
</dbReference>
<evidence type="ECO:0000256" key="4">
    <source>
        <dbReference type="ARBA" id="ARBA00022443"/>
    </source>
</evidence>
<feature type="domain" description="Guanylate kinase-like" evidence="10">
    <location>
        <begin position="641"/>
        <end position="815"/>
    </location>
</feature>
<dbReference type="PANTHER" id="PTHR23119">
    <property type="entry name" value="DISCS LARGE"/>
    <property type="match status" value="1"/>
</dbReference>
<keyword evidence="4 8" id="KW-0728">SH3 domain</keyword>
<dbReference type="InterPro" id="IPR001478">
    <property type="entry name" value="PDZ"/>
</dbReference>
<dbReference type="InterPro" id="IPR036892">
    <property type="entry name" value="L27_dom_sf"/>
</dbReference>
<dbReference type="InterPro" id="IPR050614">
    <property type="entry name" value="Synaptic_Scaffolding_LAP-MAGUK"/>
</dbReference>
<dbReference type="InterPro" id="IPR036028">
    <property type="entry name" value="SH3-like_dom_sf"/>
</dbReference>
<evidence type="ECO:0000256" key="6">
    <source>
        <dbReference type="ARBA" id="ARBA00022737"/>
    </source>
</evidence>
<dbReference type="InterPro" id="IPR008145">
    <property type="entry name" value="GK/Ca_channel_bsu"/>
</dbReference>
<dbReference type="GO" id="GO:0097120">
    <property type="term" value="P:receptor localization to synapse"/>
    <property type="evidence" value="ECO:0007669"/>
    <property type="project" value="TreeGrafter"/>
</dbReference>
<dbReference type="CDD" id="cd11861">
    <property type="entry name" value="SH3_DLG-like"/>
    <property type="match status" value="1"/>
</dbReference>
<dbReference type="FunFam" id="2.30.42.10:FF:000002">
    <property type="entry name" value="Disks large homolog 4 isoform 2"/>
    <property type="match status" value="1"/>
</dbReference>
<dbReference type="SMART" id="SM00072">
    <property type="entry name" value="GuKc"/>
    <property type="match status" value="1"/>
</dbReference>
<evidence type="ECO:0000256" key="3">
    <source>
        <dbReference type="ARBA" id="ARBA00007014"/>
    </source>
</evidence>
<dbReference type="GO" id="GO:0031594">
    <property type="term" value="C:neuromuscular junction"/>
    <property type="evidence" value="ECO:0007669"/>
    <property type="project" value="TreeGrafter"/>
</dbReference>
<dbReference type="OMA" id="YGQFEAK"/>
<sequence>MPVRKQEAHRALELLEEYHGKLNRFEDRQLKEAIERVITIFKSRLFQALLDIQEFYEETLLNEHKTLTEKTNESNQIASKWEICPPIVSPSSGLYSHKTNGSVQYAEEWEFEDVVLEKGTQGLGFSIAGGSDNPHVQNDSSIFVTKIIDGGAAAYDGRMRVGDVILRVNTTDTIDVPHHVAVDALRRAGNVVKLFVKRRRNRCASSPVPPINMTTITANTYKALPRGTEVIELIKGNKGLGFSIAGGIGNEHIPGDTGIFVTKIIDGGAAQADGRLQVGDKLIAVGNDRLEDVAHETAVGALRATSDRVVLTVIKNPHPPETNGGVTSNSFYETSTTPTPAYDGWSNYQSSRVETTQVLRPQSEIKCQPSPYVPIVQSTTTEMTRSPRKFTLLKSCAGLGFNIVGGEDGEGIYVSYIQPGGVADVSGQLFKGDQLLQVNDVDLRGASHDIAAKALKNSGPNVLVMAQYKPDEYNRFEAKIEEIRNEMISQGTVAQSLPSPRKELYVRALFDYDPSKDSGLPSRGLAFNYGDILHVTNASDDEWWQARRILTDGHEEGYGIIPSKKRIEKRERARRKQVNFIGGRQSSMSEKHSMGKKSLSLSRKFPFMKSKERMNDESDIERMEDSILSYEVVEEQRLNYVRPVVILGPLKDRINDDLLSQYPERFGSCVPHTSRLRKDNEIDGKDYFFVSRDAMENDIQNHLFIEAGQYNSNLYGTSIASVKAVAQQGRHCILDVSGNAIKRLQIAGLYPVAILIKPYNWQQLMEWNRRLTDEEAQQQFHRTQMIEQEFGEAFTAILQGDTPEELYLRVQEIIREQSGPVIWVPSRDQI</sequence>
<dbReference type="Gene3D" id="2.30.42.10">
    <property type="match status" value="3"/>
</dbReference>
<dbReference type="CDD" id="cd06724">
    <property type="entry name" value="PDZ2_Dlg1-2-4-like"/>
    <property type="match status" value="1"/>
</dbReference>
<dbReference type="InterPro" id="IPR020590">
    <property type="entry name" value="Guanylate_kinase_CS"/>
</dbReference>
<accession>A0A915HF84</accession>
<evidence type="ECO:0000256" key="7">
    <source>
        <dbReference type="ARBA" id="ARBA00023136"/>
    </source>
</evidence>
<dbReference type="PROSITE" id="PS51022">
    <property type="entry name" value="L27"/>
    <property type="match status" value="1"/>
</dbReference>
<dbReference type="GO" id="GO:0043113">
    <property type="term" value="P:receptor clustering"/>
    <property type="evidence" value="ECO:0007669"/>
    <property type="project" value="TreeGrafter"/>
</dbReference>
<dbReference type="PROSITE" id="PS00856">
    <property type="entry name" value="GUANYLATE_KINASE_1"/>
    <property type="match status" value="1"/>
</dbReference>
<feature type="domain" description="PDZ" evidence="11">
    <location>
        <begin position="113"/>
        <end position="200"/>
    </location>
</feature>
<protein>
    <submittedName>
        <fullName evidence="14">Uncharacterized protein</fullName>
    </submittedName>
</protein>
<dbReference type="Pfam" id="PF00595">
    <property type="entry name" value="PDZ"/>
    <property type="match status" value="3"/>
</dbReference>
<keyword evidence="7" id="KW-0472">Membrane</keyword>
<dbReference type="FunFam" id="2.30.42.10:FF:000004">
    <property type="entry name" value="Disks large homolog 4 isoform 2"/>
    <property type="match status" value="1"/>
</dbReference>
<dbReference type="InterPro" id="IPR001452">
    <property type="entry name" value="SH3_domain"/>
</dbReference>
<keyword evidence="13" id="KW-1185">Reference proteome</keyword>
<dbReference type="Gene3D" id="1.10.287.470">
    <property type="entry name" value="Helix hairpin bin"/>
    <property type="match status" value="1"/>
</dbReference>
<dbReference type="InterPro" id="IPR015143">
    <property type="entry name" value="L27_1"/>
</dbReference>
<dbReference type="GO" id="GO:0098609">
    <property type="term" value="P:cell-cell adhesion"/>
    <property type="evidence" value="ECO:0007669"/>
    <property type="project" value="TreeGrafter"/>
</dbReference>
<evidence type="ECO:0000259" key="12">
    <source>
        <dbReference type="PROSITE" id="PS51022"/>
    </source>
</evidence>
<dbReference type="GO" id="GO:0099072">
    <property type="term" value="P:regulation of postsynaptic membrane neurotransmitter receptor levels"/>
    <property type="evidence" value="ECO:0007669"/>
    <property type="project" value="TreeGrafter"/>
</dbReference>
<feature type="domain" description="PDZ" evidence="11">
    <location>
        <begin position="389"/>
        <end position="470"/>
    </location>
</feature>
<dbReference type="SUPFAM" id="SSF50156">
    <property type="entry name" value="PDZ domain-like"/>
    <property type="match status" value="3"/>
</dbReference>
<evidence type="ECO:0000256" key="2">
    <source>
        <dbReference type="ARBA" id="ARBA00004236"/>
    </source>
</evidence>
<dbReference type="Pfam" id="PF07653">
    <property type="entry name" value="SH3_2"/>
    <property type="match status" value="1"/>
</dbReference>
<evidence type="ECO:0000256" key="8">
    <source>
        <dbReference type="PROSITE-ProRule" id="PRU00192"/>
    </source>
</evidence>
<dbReference type="PROSITE" id="PS50052">
    <property type="entry name" value="GUANYLATE_KINASE_2"/>
    <property type="match status" value="1"/>
</dbReference>
<evidence type="ECO:0000259" key="10">
    <source>
        <dbReference type="PROSITE" id="PS50052"/>
    </source>
</evidence>
<keyword evidence="5" id="KW-1003">Cell membrane</keyword>
<feature type="domain" description="L27" evidence="12">
    <location>
        <begin position="4"/>
        <end position="64"/>
    </location>
</feature>
<dbReference type="GO" id="GO:0019901">
    <property type="term" value="F:protein kinase binding"/>
    <property type="evidence" value="ECO:0007669"/>
    <property type="project" value="TreeGrafter"/>
</dbReference>
<organism evidence="13 14">
    <name type="scientific">Romanomermis culicivorax</name>
    <name type="common">Nematode worm</name>
    <dbReference type="NCBI Taxonomy" id="13658"/>
    <lineage>
        <taxon>Eukaryota</taxon>
        <taxon>Metazoa</taxon>
        <taxon>Ecdysozoa</taxon>
        <taxon>Nematoda</taxon>
        <taxon>Enoplea</taxon>
        <taxon>Dorylaimia</taxon>
        <taxon>Mermithida</taxon>
        <taxon>Mermithoidea</taxon>
        <taxon>Mermithidae</taxon>
        <taxon>Romanomermis</taxon>
    </lineage>
</organism>